<reference evidence="3" key="1">
    <citation type="journal article" date="2019" name="Int. J. Syst. Evol. Microbiol.">
        <title>The Global Catalogue of Microorganisms (GCM) 10K type strain sequencing project: providing services to taxonomists for standard genome sequencing and annotation.</title>
        <authorList>
            <consortium name="The Broad Institute Genomics Platform"/>
            <consortium name="The Broad Institute Genome Sequencing Center for Infectious Disease"/>
            <person name="Wu L."/>
            <person name="Ma J."/>
        </authorList>
    </citation>
    <scope>NUCLEOTIDE SEQUENCE [LARGE SCALE GENOMIC DNA]</scope>
    <source>
        <strain evidence="3">CCUG 50353</strain>
    </source>
</reference>
<dbReference type="EMBL" id="JBHSEF010000026">
    <property type="protein sequence ID" value="MFC4356104.1"/>
    <property type="molecule type" value="Genomic_DNA"/>
</dbReference>
<comment type="caution">
    <text evidence="2">The sequence shown here is derived from an EMBL/GenBank/DDBJ whole genome shotgun (WGS) entry which is preliminary data.</text>
</comment>
<dbReference type="Proteomes" id="UP001595733">
    <property type="component" value="Unassembled WGS sequence"/>
</dbReference>
<dbReference type="InterPro" id="IPR010690">
    <property type="entry name" value="YqfD"/>
</dbReference>
<evidence type="ECO:0000256" key="1">
    <source>
        <dbReference type="SAM" id="Phobius"/>
    </source>
</evidence>
<protein>
    <submittedName>
        <fullName evidence="2">Sporulation protein YqfD</fullName>
    </submittedName>
</protein>
<evidence type="ECO:0000313" key="2">
    <source>
        <dbReference type="EMBL" id="MFC4356104.1"/>
    </source>
</evidence>
<proteinExistence type="predicted"/>
<keyword evidence="1" id="KW-1133">Transmembrane helix</keyword>
<keyword evidence="3" id="KW-1185">Reference proteome</keyword>
<name>A0ABV8UZX8_9BACL</name>
<organism evidence="2 3">
    <name type="scientific">Chryseomicrobium palamuruense</name>
    <dbReference type="NCBI Taxonomy" id="682973"/>
    <lineage>
        <taxon>Bacteria</taxon>
        <taxon>Bacillati</taxon>
        <taxon>Bacillota</taxon>
        <taxon>Bacilli</taxon>
        <taxon>Bacillales</taxon>
        <taxon>Caryophanaceae</taxon>
        <taxon>Chryseomicrobium</taxon>
    </lineage>
</organism>
<sequence>MNLSPLHLKDCILLKYLPHAKIRVAVKGESNEISSFLSQLSASPKVEISHLTSQKGCTFVVERQHIKWIRKAKKQSGVTIHLSPVWPTISFVIPVFITLLLFALIPFFSTYLILSIDVSGPELLVAQAEEKLDELNMHTPLYKNGRPEDRFIRQKLMTEITGVAWILLEEKGSRFHVTLIPAPTLVEPIELPSAPAFVAREDAVVERIYLVAGERRVSRKDVVKKGQLLAEGTMGLEAKGEVRGVYWKELEFQIQRYQKDEFELKNSHLQAILEKFIHSQGQRIQIMDVKILHVQNENGKVEGKVLLKLEGNIAKPTYPKETVNDN</sequence>
<gene>
    <name evidence="2" type="ORF">ACFO0S_13670</name>
</gene>
<feature type="transmembrane region" description="Helical" evidence="1">
    <location>
        <begin position="91"/>
        <end position="114"/>
    </location>
</feature>
<evidence type="ECO:0000313" key="3">
    <source>
        <dbReference type="Proteomes" id="UP001595733"/>
    </source>
</evidence>
<keyword evidence="1" id="KW-0472">Membrane</keyword>
<keyword evidence="1" id="KW-0812">Transmembrane</keyword>
<dbReference type="Pfam" id="PF06898">
    <property type="entry name" value="YqfD"/>
    <property type="match status" value="1"/>
</dbReference>
<accession>A0ABV8UZX8</accession>
<dbReference type="RefSeq" id="WP_378142657.1">
    <property type="nucleotide sequence ID" value="NZ_JBHSEF010000026.1"/>
</dbReference>